<evidence type="ECO:0000313" key="2">
    <source>
        <dbReference type="Proteomes" id="UP001497535"/>
    </source>
</evidence>
<accession>A0ACB0XKH7</accession>
<gene>
    <name evidence="1" type="ORF">MENTE1834_LOCUS431</name>
</gene>
<comment type="caution">
    <text evidence="1">The sequence shown here is derived from an EMBL/GenBank/DDBJ whole genome shotgun (WGS) entry which is preliminary data.</text>
</comment>
<name>A0ACB0XKH7_MELEN</name>
<organism evidence="1 2">
    <name type="scientific">Meloidogyne enterolobii</name>
    <name type="common">Root-knot nematode worm</name>
    <name type="synonym">Meloidogyne mayaguensis</name>
    <dbReference type="NCBI Taxonomy" id="390850"/>
    <lineage>
        <taxon>Eukaryota</taxon>
        <taxon>Metazoa</taxon>
        <taxon>Ecdysozoa</taxon>
        <taxon>Nematoda</taxon>
        <taxon>Chromadorea</taxon>
        <taxon>Rhabditida</taxon>
        <taxon>Tylenchina</taxon>
        <taxon>Tylenchomorpha</taxon>
        <taxon>Tylenchoidea</taxon>
        <taxon>Meloidogynidae</taxon>
        <taxon>Meloidogyninae</taxon>
        <taxon>Meloidogyne</taxon>
    </lineage>
</organism>
<dbReference type="Proteomes" id="UP001497535">
    <property type="component" value="Unassembled WGS sequence"/>
</dbReference>
<protein>
    <submittedName>
        <fullName evidence="1">Uncharacterized protein</fullName>
    </submittedName>
</protein>
<evidence type="ECO:0000313" key="1">
    <source>
        <dbReference type="EMBL" id="CAK5006251.1"/>
    </source>
</evidence>
<keyword evidence="2" id="KW-1185">Reference proteome</keyword>
<dbReference type="EMBL" id="CAVMJV010000001">
    <property type="protein sequence ID" value="CAK5006251.1"/>
    <property type="molecule type" value="Genomic_DNA"/>
</dbReference>
<proteinExistence type="predicted"/>
<reference evidence="1" key="1">
    <citation type="submission" date="2023-11" db="EMBL/GenBank/DDBJ databases">
        <authorList>
            <person name="Poullet M."/>
        </authorList>
    </citation>
    <scope>NUCLEOTIDE SEQUENCE</scope>
    <source>
        <strain evidence="1">E1834</strain>
    </source>
</reference>
<sequence length="212" mass="23770">MFNNFINSCSILILIFTDIFLSVYGADVTPAQALKFVNSKMSKSNQVNKKPHINTMSKKSVNVYQVKSGIYAYASGLAVDTDGSDSDPDPDHQDETAWKDSNGKSLGAHRVPYYVLGDKCHEKTKPCPYFFYKEHNIAGLQFALFFFKGKAIGAFLGTPKVILKLTPQTTIRENSEKPQSKLPNYSKSTVVAQMGVWIRVLLWLFSQEIIGW</sequence>